<proteinExistence type="predicted"/>
<gene>
    <name evidence="3" type="ORF">PTTT1_LOCUS9620</name>
</gene>
<accession>A0A8J9X432</accession>
<keyword evidence="2" id="KW-0472">Membrane</keyword>
<protein>
    <recommendedName>
        <fullName evidence="4">Peroxin-13</fullName>
    </recommendedName>
</protein>
<sequence length="260" mass="28580">MAPRVELPPSSANTPNTQSEEETRPNSSEKQDVTGNIIAEQQYQSMPRPDTAYGSSPALGPYEPISSSMYNSGGFGLGSGMYGVGAGYGGMGMYGSSYGMMSPGMGMGGPFNGLNQFLFGMQSVLFSLSQAIQIVSMNTQTFNQLFESATSMFDHAIETFHEMRSIESASRESESEEMKKRRRRLRALRWAIVTAVTIAGYKIIRRLARKRGRQEHPILMQNAFQPGGSMAQPYHGMSSHVQQRPYSDQWGGGMNGAQFY</sequence>
<evidence type="ECO:0000256" key="1">
    <source>
        <dbReference type="SAM" id="MobiDB-lite"/>
    </source>
</evidence>
<organism evidence="3">
    <name type="scientific">Phaeodactylum tricornutum</name>
    <name type="common">Diatom</name>
    <dbReference type="NCBI Taxonomy" id="2850"/>
    <lineage>
        <taxon>Eukaryota</taxon>
        <taxon>Sar</taxon>
        <taxon>Stramenopiles</taxon>
        <taxon>Ochrophyta</taxon>
        <taxon>Bacillariophyta</taxon>
        <taxon>Bacillariophyceae</taxon>
        <taxon>Bacillariophycidae</taxon>
        <taxon>Naviculales</taxon>
        <taxon>Phaeodactylaceae</taxon>
        <taxon>Phaeodactylum</taxon>
    </lineage>
</organism>
<feature type="compositionally biased region" description="Basic and acidic residues" evidence="1">
    <location>
        <begin position="21"/>
        <end position="32"/>
    </location>
</feature>
<evidence type="ECO:0000256" key="2">
    <source>
        <dbReference type="SAM" id="Phobius"/>
    </source>
</evidence>
<evidence type="ECO:0000313" key="3">
    <source>
        <dbReference type="EMBL" id="CAG9279291.1"/>
    </source>
</evidence>
<feature type="transmembrane region" description="Helical" evidence="2">
    <location>
        <begin position="187"/>
        <end position="204"/>
    </location>
</feature>
<feature type="region of interest" description="Disordered" evidence="1">
    <location>
        <begin position="1"/>
        <end position="57"/>
    </location>
</feature>
<keyword evidence="2" id="KW-1133">Transmembrane helix</keyword>
<name>A0A8J9X432_PHATR</name>
<reference evidence="3" key="1">
    <citation type="submission" date="2022-02" db="EMBL/GenBank/DDBJ databases">
        <authorList>
            <person name="Giguere J D."/>
        </authorList>
    </citation>
    <scope>NUCLEOTIDE SEQUENCE</scope>
    <source>
        <strain evidence="3">CCAP 1055/1</strain>
    </source>
</reference>
<evidence type="ECO:0008006" key="4">
    <source>
        <dbReference type="Google" id="ProtNLM"/>
    </source>
</evidence>
<dbReference type="AlphaFoldDB" id="A0A8J9X432"/>
<dbReference type="EMBL" id="OU594952">
    <property type="protein sequence ID" value="CAG9279291.1"/>
    <property type="molecule type" value="Genomic_DNA"/>
</dbReference>
<dbReference type="Proteomes" id="UP000836788">
    <property type="component" value="Chromosome 11"/>
</dbReference>
<keyword evidence="2" id="KW-0812">Transmembrane</keyword>